<keyword evidence="6" id="KW-1185">Reference proteome</keyword>
<feature type="domain" description="Inosine/uridine-preferring nucleoside hydrolase" evidence="4">
    <location>
        <begin position="503"/>
        <end position="911"/>
    </location>
</feature>
<feature type="domain" description="Inosine/uridine-preferring nucleoside hydrolase" evidence="4">
    <location>
        <begin position="40"/>
        <end position="371"/>
    </location>
</feature>
<dbReference type="EMBL" id="CM007892">
    <property type="protein sequence ID" value="OTG31996.1"/>
    <property type="molecule type" value="Genomic_DNA"/>
</dbReference>
<dbReference type="STRING" id="4232.A0A251VA17"/>
<evidence type="ECO:0000256" key="3">
    <source>
        <dbReference type="SAM" id="SignalP"/>
    </source>
</evidence>
<dbReference type="PANTHER" id="PTHR46692">
    <property type="entry name" value="INOSINE-URIDINE PREFERRING NUCLEOSIDE HYDROLASE FAMILY PROTEIN"/>
    <property type="match status" value="1"/>
</dbReference>
<dbReference type="InterPro" id="IPR036452">
    <property type="entry name" value="Ribo_hydro-like"/>
</dbReference>
<feature type="compositionally biased region" description="Basic residues" evidence="2">
    <location>
        <begin position="634"/>
        <end position="646"/>
    </location>
</feature>
<evidence type="ECO:0000256" key="2">
    <source>
        <dbReference type="SAM" id="MobiDB-lite"/>
    </source>
</evidence>
<sequence length="947" mass="106173">MLSGEMKGLLLWSSLLCALIMAVGGTSSYNVHRGLSYRAILDTDVDTDDLFALLYLLKSNRSEFNLQAVTINTNSWTNAGHAVNQIYDILYMMGRDDIDVGVGGDGGILENGTIQPNVGGYLPIIDQGRGTAGPCRYRQAIPVRLDVDTNMGIRRSFLPQGNRRYSPLRQPTAQQVLIKTVSEGPVIVFMTGAHTNMAIFLMTNPDLKKNINHIYIMGGGVRSKNPTGCCPKNASSTCQPQQCGDHGNMFTAFRSNPYAEFNLFGDPFAAYQVFHSGIPITLVPLDATNTIPITREFFEAFEKNQRTYEAQYVFKSLKIDRDTWFDDQFYTSYFMWDSFMVGVAASAMRNIRDEENEFAEMEYMNITVITSNGPYGIPDSSNAFFGDRKIPKFNLKKNGVHSGHVQIGIQDPFCFRGNATGICKDGYTEEVTGPDSVRVRVATRAKPNVDESSTLDREYYANFLDVLNRPQYKGRFNFTTEFPYYKEVLYKPDFKGKKLGKIVVFDMDMSAGDFLALFYLLKVPVEELNLKAILVTGSGWANVATIDVVYDLLHMMGRDDITVGLGDSFAVNQSYSKVGPIVGDCKYSKAIPHGSGGRLDSDTLYGLARDLPRSPRGENKKLQKLLKSREVSTHHKKKKKTKKKKKQISEILTGKTDNFGWYEGSVVIELSSLLGLKICRYTAQNSVKFGAPRDTDFPQLRQPLALEVWRSLVKSIDDGSKITILTNGPLTNLANILLSESNASSIIQEVFILGGHINYKKNQEKGNVINVPSNKYAELNMFLDTLAAKTVFESSLDITLIPLHAQRKVYALPKIIKMLQAKNMTHEAVFTRRLLTRLHHLHQRHHLYRHVDMFAGEILGAVILAGDQKLLNSTFEIKHLKVYTKGQLSRDGEVIFDKKKKKEFKVLQGFNHVSCYNIFSSGLLRQKQSAVIGSFGEQKRRWSSPAA</sequence>
<accession>A0A251VA17</accession>
<name>A0A251VA17_HELAN</name>
<evidence type="ECO:0000313" key="5">
    <source>
        <dbReference type="EMBL" id="OTG31996.1"/>
    </source>
</evidence>
<protein>
    <submittedName>
        <fullName evidence="5">Putative inosine/uridine-preferring nucleoside hydrolase domain-containing protein</fullName>
    </submittedName>
</protein>
<keyword evidence="3" id="KW-0732">Signal</keyword>
<dbReference type="PANTHER" id="PTHR46692:SF1">
    <property type="entry name" value="NUCLEOSIDE HYDROLASE 3-RELATED"/>
    <property type="match status" value="1"/>
</dbReference>
<comment type="similarity">
    <text evidence="1">Belongs to the IUNH family.</text>
</comment>
<evidence type="ECO:0000259" key="4">
    <source>
        <dbReference type="Pfam" id="PF01156"/>
    </source>
</evidence>
<feature type="compositionally biased region" description="Basic and acidic residues" evidence="2">
    <location>
        <begin position="610"/>
        <end position="633"/>
    </location>
</feature>
<dbReference type="InterPro" id="IPR001910">
    <property type="entry name" value="Inosine/uridine_hydrolase_dom"/>
</dbReference>
<evidence type="ECO:0000256" key="1">
    <source>
        <dbReference type="ARBA" id="ARBA00009176"/>
    </source>
</evidence>
<dbReference type="GO" id="GO:0016799">
    <property type="term" value="F:hydrolase activity, hydrolyzing N-glycosyl compounds"/>
    <property type="evidence" value="ECO:0007669"/>
    <property type="project" value="InterPro"/>
</dbReference>
<keyword evidence="5" id="KW-0378">Hydrolase</keyword>
<feature type="signal peptide" evidence="3">
    <location>
        <begin position="1"/>
        <end position="28"/>
    </location>
</feature>
<dbReference type="FunCoup" id="A0A251VA17">
    <property type="interactions" value="590"/>
</dbReference>
<dbReference type="SUPFAM" id="SSF53590">
    <property type="entry name" value="Nucleoside hydrolase"/>
    <property type="match status" value="2"/>
</dbReference>
<dbReference type="InParanoid" id="A0A251VA17"/>
<dbReference type="Gene3D" id="3.90.245.10">
    <property type="entry name" value="Ribonucleoside hydrolase-like"/>
    <property type="match status" value="2"/>
</dbReference>
<dbReference type="OMA" id="ATIDCVY"/>
<feature type="chain" id="PRO_5013010257" evidence="3">
    <location>
        <begin position="29"/>
        <end position="947"/>
    </location>
</feature>
<organism evidence="5 6">
    <name type="scientific">Helianthus annuus</name>
    <name type="common">Common sunflower</name>
    <dbReference type="NCBI Taxonomy" id="4232"/>
    <lineage>
        <taxon>Eukaryota</taxon>
        <taxon>Viridiplantae</taxon>
        <taxon>Streptophyta</taxon>
        <taxon>Embryophyta</taxon>
        <taxon>Tracheophyta</taxon>
        <taxon>Spermatophyta</taxon>
        <taxon>Magnoliopsida</taxon>
        <taxon>eudicotyledons</taxon>
        <taxon>Gunneridae</taxon>
        <taxon>Pentapetalae</taxon>
        <taxon>asterids</taxon>
        <taxon>campanulids</taxon>
        <taxon>Asterales</taxon>
        <taxon>Asteraceae</taxon>
        <taxon>Asteroideae</taxon>
        <taxon>Heliantheae alliance</taxon>
        <taxon>Heliantheae</taxon>
        <taxon>Helianthus</taxon>
    </lineage>
</organism>
<feature type="region of interest" description="Disordered" evidence="2">
    <location>
        <begin position="609"/>
        <end position="648"/>
    </location>
</feature>
<reference evidence="6" key="1">
    <citation type="journal article" date="2017" name="Nature">
        <title>The sunflower genome provides insights into oil metabolism, flowering and Asterid evolution.</title>
        <authorList>
            <person name="Badouin H."/>
            <person name="Gouzy J."/>
            <person name="Grassa C.J."/>
            <person name="Murat F."/>
            <person name="Staton S.E."/>
            <person name="Cottret L."/>
            <person name="Lelandais-Briere C."/>
            <person name="Owens G.L."/>
            <person name="Carrere S."/>
            <person name="Mayjonade B."/>
            <person name="Legrand L."/>
            <person name="Gill N."/>
            <person name="Kane N.C."/>
            <person name="Bowers J.E."/>
            <person name="Hubner S."/>
            <person name="Bellec A."/>
            <person name="Berard A."/>
            <person name="Berges H."/>
            <person name="Blanchet N."/>
            <person name="Boniface M.C."/>
            <person name="Brunel D."/>
            <person name="Catrice O."/>
            <person name="Chaidir N."/>
            <person name="Claudel C."/>
            <person name="Donnadieu C."/>
            <person name="Faraut T."/>
            <person name="Fievet G."/>
            <person name="Helmstetter N."/>
            <person name="King M."/>
            <person name="Knapp S.J."/>
            <person name="Lai Z."/>
            <person name="Le Paslier M.C."/>
            <person name="Lippi Y."/>
            <person name="Lorenzon L."/>
            <person name="Mandel J.R."/>
            <person name="Marage G."/>
            <person name="Marchand G."/>
            <person name="Marquand E."/>
            <person name="Bret-Mestries E."/>
            <person name="Morien E."/>
            <person name="Nambeesan S."/>
            <person name="Nguyen T."/>
            <person name="Pegot-Espagnet P."/>
            <person name="Pouilly N."/>
            <person name="Raftis F."/>
            <person name="Sallet E."/>
            <person name="Schiex T."/>
            <person name="Thomas J."/>
            <person name="Vandecasteele C."/>
            <person name="Vares D."/>
            <person name="Vear F."/>
            <person name="Vautrin S."/>
            <person name="Crespi M."/>
            <person name="Mangin B."/>
            <person name="Burke J.M."/>
            <person name="Salse J."/>
            <person name="Munos S."/>
            <person name="Vincourt P."/>
            <person name="Rieseberg L.H."/>
            <person name="Langlade N.B."/>
        </authorList>
    </citation>
    <scope>NUCLEOTIDE SEQUENCE [LARGE SCALE GENOMIC DNA]</scope>
    <source>
        <strain evidence="6">cv. SF193</strain>
    </source>
</reference>
<proteinExistence type="inferred from homology"/>
<evidence type="ECO:0000313" key="6">
    <source>
        <dbReference type="Proteomes" id="UP000215914"/>
    </source>
</evidence>
<gene>
    <name evidence="5" type="ORF">HannXRQ_Chr03g0081771</name>
</gene>
<dbReference type="Proteomes" id="UP000215914">
    <property type="component" value="Chromosome 3"/>
</dbReference>
<dbReference type="Pfam" id="PF01156">
    <property type="entry name" value="IU_nuc_hydro"/>
    <property type="match status" value="2"/>
</dbReference>
<dbReference type="AlphaFoldDB" id="A0A251VA17"/>